<dbReference type="PANTHER" id="PTHR38790">
    <property type="entry name" value="2EXR DOMAIN-CONTAINING PROTEIN-RELATED"/>
    <property type="match status" value="1"/>
</dbReference>
<protein>
    <recommendedName>
        <fullName evidence="1">DUF7730 domain-containing protein</fullName>
    </recommendedName>
</protein>
<evidence type="ECO:0000313" key="3">
    <source>
        <dbReference type="Proteomes" id="UP001610563"/>
    </source>
</evidence>
<evidence type="ECO:0000313" key="2">
    <source>
        <dbReference type="EMBL" id="KAL2782690.1"/>
    </source>
</evidence>
<keyword evidence="3" id="KW-1185">Reference proteome</keyword>
<accession>A0ABR4FHG5</accession>
<name>A0ABR4FHG5_9EURO</name>
<comment type="caution">
    <text evidence="2">The sequence shown here is derived from an EMBL/GenBank/DDBJ whole genome shotgun (WGS) entry which is preliminary data.</text>
</comment>
<dbReference type="Proteomes" id="UP001610563">
    <property type="component" value="Unassembled WGS sequence"/>
</dbReference>
<proteinExistence type="predicted"/>
<dbReference type="EMBL" id="JBFTWV010000347">
    <property type="protein sequence ID" value="KAL2782690.1"/>
    <property type="molecule type" value="Genomic_DNA"/>
</dbReference>
<dbReference type="Pfam" id="PF24864">
    <property type="entry name" value="DUF7730"/>
    <property type="match status" value="1"/>
</dbReference>
<reference evidence="2 3" key="1">
    <citation type="submission" date="2024-07" db="EMBL/GenBank/DDBJ databases">
        <title>Section-level genome sequencing and comparative genomics of Aspergillus sections Usti and Cavernicolus.</title>
        <authorList>
            <consortium name="Lawrence Berkeley National Laboratory"/>
            <person name="Nybo J.L."/>
            <person name="Vesth T.C."/>
            <person name="Theobald S."/>
            <person name="Frisvad J.C."/>
            <person name="Larsen T.O."/>
            <person name="Kjaerboelling I."/>
            <person name="Rothschild-Mancinelli K."/>
            <person name="Lyhne E.K."/>
            <person name="Kogle M.E."/>
            <person name="Barry K."/>
            <person name="Clum A."/>
            <person name="Na H."/>
            <person name="Ledsgaard L."/>
            <person name="Lin J."/>
            <person name="Lipzen A."/>
            <person name="Kuo A."/>
            <person name="Riley R."/>
            <person name="Mondo S."/>
            <person name="Labutti K."/>
            <person name="Haridas S."/>
            <person name="Pangalinan J."/>
            <person name="Salamov A.A."/>
            <person name="Simmons B.A."/>
            <person name="Magnuson J.K."/>
            <person name="Chen J."/>
            <person name="Drula E."/>
            <person name="Henrissat B."/>
            <person name="Wiebenga A."/>
            <person name="Lubbers R.J."/>
            <person name="Gomes A.C."/>
            <person name="Makela M.R."/>
            <person name="Stajich J."/>
            <person name="Grigoriev I.V."/>
            <person name="Mortensen U.H."/>
            <person name="De Vries R.P."/>
            <person name="Baker S.E."/>
            <person name="Andersen M.R."/>
        </authorList>
    </citation>
    <scope>NUCLEOTIDE SEQUENCE [LARGE SCALE GENOMIC DNA]</scope>
    <source>
        <strain evidence="2 3">CBS 209.92</strain>
    </source>
</reference>
<feature type="domain" description="DUF7730" evidence="1">
    <location>
        <begin position="15"/>
        <end position="227"/>
    </location>
</feature>
<gene>
    <name evidence="2" type="ORF">BJX66DRAFT_345607</name>
</gene>
<dbReference type="InterPro" id="IPR056632">
    <property type="entry name" value="DUF7730"/>
</dbReference>
<sequence length="262" mass="30614">MPILARVQSESSLIHAQTQSRLLSLPYDLRVLIYEAVFAHNVIHLSTIRAEDAARTVMICHTWCIENWDARSNYAHVTCLKHPIRAGHLLGLPLTCRRVYLESIKSLYAKHTFSMNDDPTYTFLTFYWKTPTCHLNAVRSLRLRKTLVPPEQCLLHHKLYQVIKSRYIGAWEAIAGLPNLQYLFITSEYEIYESREDPMQDAEFINPIKVVQQRGLKHFDVVLHFWRKFFPQNIQDTLDDQKLHWECFEIKEAGADGTRGLC</sequence>
<evidence type="ECO:0000259" key="1">
    <source>
        <dbReference type="Pfam" id="PF24864"/>
    </source>
</evidence>
<organism evidence="2 3">
    <name type="scientific">Aspergillus keveii</name>
    <dbReference type="NCBI Taxonomy" id="714993"/>
    <lineage>
        <taxon>Eukaryota</taxon>
        <taxon>Fungi</taxon>
        <taxon>Dikarya</taxon>
        <taxon>Ascomycota</taxon>
        <taxon>Pezizomycotina</taxon>
        <taxon>Eurotiomycetes</taxon>
        <taxon>Eurotiomycetidae</taxon>
        <taxon>Eurotiales</taxon>
        <taxon>Aspergillaceae</taxon>
        <taxon>Aspergillus</taxon>
        <taxon>Aspergillus subgen. Nidulantes</taxon>
    </lineage>
</organism>